<dbReference type="InterPro" id="IPR001021">
    <property type="entry name" value="Ribosomal_bL25_long"/>
</dbReference>
<dbReference type="InterPro" id="IPR020930">
    <property type="entry name" value="Ribosomal_uL5_bac-type"/>
</dbReference>
<dbReference type="InterPro" id="IPR020056">
    <property type="entry name" value="Rbsml_bL25/Gln-tRNA_synth_N"/>
</dbReference>
<evidence type="ECO:0000259" key="7">
    <source>
        <dbReference type="Pfam" id="PF01386"/>
    </source>
</evidence>
<reference evidence="10" key="2">
    <citation type="submission" date="2015-11" db="EMBL/GenBank/DDBJ databases">
        <authorList>
            <person name="Zhang Y."/>
            <person name="Guo Z."/>
        </authorList>
    </citation>
    <scope>NUCLEOTIDE SEQUENCE [LARGE SCALE GENOMIC DNA]</scope>
    <source>
        <strain evidence="10">JGI-4</strain>
    </source>
</reference>
<accession>A0A0P1MSK6</accession>
<dbReference type="InterPro" id="IPR037121">
    <property type="entry name" value="Ribosomal_bL25_C"/>
</dbReference>
<evidence type="ECO:0000256" key="2">
    <source>
        <dbReference type="ARBA" id="ARBA00022884"/>
    </source>
</evidence>
<evidence type="ECO:0000256" key="3">
    <source>
        <dbReference type="ARBA" id="ARBA00022980"/>
    </source>
</evidence>
<evidence type="ECO:0000313" key="11">
    <source>
        <dbReference type="Proteomes" id="UP000182011"/>
    </source>
</evidence>
<sequence>MTEIVLNAEIRKTGKSASNRLRMMGKVPGIYYAPGDEPLPIAVKESELKNLIYTTEAHIVKLKLGDGKEFKCVLKEVEFDPVTDKPIHFDLYGLKAGAKITLEVPIVLVGKAPGVEKGGIIEHLLHTVEVECLSDAIPEHIEVDISNLDIGDSIHVRDLNVPGVKILENELAVVVAVVPPRGIELEAEAEAKPAEEAQPSAPSKPESE</sequence>
<comment type="function">
    <text evidence="5">This is one of the proteins that binds to the 5S RNA in the ribosome where it forms part of the central protuberance.</text>
</comment>
<dbReference type="HAMAP" id="MF_01334">
    <property type="entry name" value="Ribosomal_bL25_CTC"/>
    <property type="match status" value="1"/>
</dbReference>
<dbReference type="Gene3D" id="2.170.120.20">
    <property type="entry name" value="Ribosomal protein L25, beta domain"/>
    <property type="match status" value="1"/>
</dbReference>
<dbReference type="PANTHER" id="PTHR33284:SF1">
    <property type="entry name" value="RIBOSOMAL PROTEIN L25_GLN-TRNA SYNTHETASE, ANTI-CODON-BINDING DOMAIN-CONTAINING PROTEIN"/>
    <property type="match status" value="1"/>
</dbReference>
<dbReference type="STRING" id="1633631.GCA_001442925_01677"/>
<evidence type="ECO:0000256" key="1">
    <source>
        <dbReference type="ARBA" id="ARBA00022730"/>
    </source>
</evidence>
<accession>A0A0S4N927</accession>
<evidence type="ECO:0000256" key="5">
    <source>
        <dbReference type="HAMAP-Rule" id="MF_01334"/>
    </source>
</evidence>
<protein>
    <recommendedName>
        <fullName evidence="5">Large ribosomal subunit protein bL25</fullName>
    </recommendedName>
    <alternativeName>
        <fullName evidence="5">General stress protein CTC</fullName>
    </alternativeName>
</protein>
<proteinExistence type="inferred from homology"/>
<evidence type="ECO:0000256" key="6">
    <source>
        <dbReference type="SAM" id="MobiDB-lite"/>
    </source>
</evidence>
<feature type="compositionally biased region" description="Low complexity" evidence="6">
    <location>
        <begin position="196"/>
        <end position="208"/>
    </location>
</feature>
<evidence type="ECO:0000313" key="12">
    <source>
        <dbReference type="Proteomes" id="UP000182200"/>
    </source>
</evidence>
<dbReference type="Proteomes" id="UP000182200">
    <property type="component" value="Unassembled WGS sequence"/>
</dbReference>
<dbReference type="Proteomes" id="UP000182011">
    <property type="component" value="Unassembled WGS sequence"/>
</dbReference>
<feature type="domain" description="Large ribosomal subunit protein bL25 L25" evidence="7">
    <location>
        <begin position="6"/>
        <end position="91"/>
    </location>
</feature>
<accession>A0A0P1LJZ1</accession>
<dbReference type="CDD" id="cd00495">
    <property type="entry name" value="Ribosomal_L25_TL5_CTC"/>
    <property type="match status" value="1"/>
</dbReference>
<accession>A0A0P1P1G2</accession>
<dbReference type="InterPro" id="IPR011035">
    <property type="entry name" value="Ribosomal_bL25/Gln-tRNA_synth"/>
</dbReference>
<dbReference type="OrthoDB" id="9786489at2"/>
<gene>
    <name evidence="5" type="primary">rplY</name>
    <name evidence="5" type="synonym">ctc</name>
    <name evidence="10" type="ORF">JGI4_01682</name>
    <name evidence="9" type="ORF">JGI8_00422</name>
</gene>
<evidence type="ECO:0000313" key="10">
    <source>
        <dbReference type="EMBL" id="CUU07027.1"/>
    </source>
</evidence>
<dbReference type="GO" id="GO:0008097">
    <property type="term" value="F:5S rRNA binding"/>
    <property type="evidence" value="ECO:0007669"/>
    <property type="project" value="InterPro"/>
</dbReference>
<dbReference type="GO" id="GO:0022625">
    <property type="term" value="C:cytosolic large ribosomal subunit"/>
    <property type="evidence" value="ECO:0007669"/>
    <property type="project" value="TreeGrafter"/>
</dbReference>
<dbReference type="Pfam" id="PF01386">
    <property type="entry name" value="Ribosomal_L25p"/>
    <property type="match status" value="1"/>
</dbReference>
<keyword evidence="12" id="KW-1185">Reference proteome</keyword>
<dbReference type="RefSeq" id="WP_047133569.1">
    <property type="nucleotide sequence ID" value="NZ_CZVI01000003.1"/>
</dbReference>
<accession>A0A0P1MIE3</accession>
<comment type="subunit">
    <text evidence="5">Part of the 50S ribosomal subunit; part of the 5S rRNA/L5/L18/L25 subcomplex. Contacts the 5S rRNA. Binds to the 5S rRNA independently of L5 and L18.</text>
</comment>
<dbReference type="EMBL" id="FAOP01000006">
    <property type="protein sequence ID" value="CUU07027.1"/>
    <property type="molecule type" value="Genomic_DNA"/>
</dbReference>
<evidence type="ECO:0000256" key="4">
    <source>
        <dbReference type="ARBA" id="ARBA00023274"/>
    </source>
</evidence>
<dbReference type="InterPro" id="IPR029751">
    <property type="entry name" value="Ribosomal_L25_dom"/>
</dbReference>
<organism evidence="10 11">
    <name type="scientific">Candidatus Kryptonium thompsonii</name>
    <dbReference type="NCBI Taxonomy" id="1633631"/>
    <lineage>
        <taxon>Bacteria</taxon>
        <taxon>Pseudomonadati</taxon>
        <taxon>Candidatus Kryptoniota</taxon>
        <taxon>Candidatus Kryptonium</taxon>
    </lineage>
</organism>
<dbReference type="InterPro" id="IPR020057">
    <property type="entry name" value="Ribosomal_bL25_b-dom"/>
</dbReference>
<dbReference type="PANTHER" id="PTHR33284">
    <property type="entry name" value="RIBOSOMAL PROTEIN L25/GLN-TRNA SYNTHETASE, ANTI-CODON-BINDING DOMAIN-CONTAINING PROTEIN"/>
    <property type="match status" value="1"/>
</dbReference>
<dbReference type="AlphaFoldDB" id="A0A0N7MTT7"/>
<accession>A0A0P1L5M8</accession>
<dbReference type="Pfam" id="PF14693">
    <property type="entry name" value="Ribosomal_TL5_C"/>
    <property type="match status" value="1"/>
</dbReference>
<dbReference type="SUPFAM" id="SSF50715">
    <property type="entry name" value="Ribosomal protein L25-like"/>
    <property type="match status" value="1"/>
</dbReference>
<reference evidence="11 12" key="1">
    <citation type="submission" date="2015-11" db="EMBL/GenBank/DDBJ databases">
        <authorList>
            <person name="Varghese N."/>
        </authorList>
    </citation>
    <scope>NUCLEOTIDE SEQUENCE [LARGE SCALE GENOMIC DNA]</scope>
    <source>
        <strain evidence="9 12">JGI-8</strain>
    </source>
</reference>
<keyword evidence="4 5" id="KW-0687">Ribonucleoprotein</keyword>
<dbReference type="Gene3D" id="2.40.240.10">
    <property type="entry name" value="Ribosomal Protein L25, Chain P"/>
    <property type="match status" value="1"/>
</dbReference>
<dbReference type="NCBIfam" id="TIGR00731">
    <property type="entry name" value="bL25_bact_ctc"/>
    <property type="match status" value="1"/>
</dbReference>
<dbReference type="GO" id="GO:0006412">
    <property type="term" value="P:translation"/>
    <property type="evidence" value="ECO:0007669"/>
    <property type="project" value="UniProtKB-UniRule"/>
</dbReference>
<accession>A0A0N7MTT7</accession>
<keyword evidence="3 5" id="KW-0689">Ribosomal protein</keyword>
<keyword evidence="1 5" id="KW-0699">rRNA-binding</keyword>
<keyword evidence="2 5" id="KW-0694">RNA-binding</keyword>
<accession>A0A0P1LAS8</accession>
<name>A0A0N7MTT7_9BACT</name>
<feature type="domain" description="Large ribosomal subunit protein bL25 beta" evidence="8">
    <location>
        <begin position="99"/>
        <end position="181"/>
    </location>
</feature>
<dbReference type="EMBL" id="CZVI01000003">
    <property type="protein sequence ID" value="CUS80493.1"/>
    <property type="molecule type" value="Genomic_DNA"/>
</dbReference>
<evidence type="ECO:0000313" key="9">
    <source>
        <dbReference type="EMBL" id="CUS80493.1"/>
    </source>
</evidence>
<evidence type="ECO:0000259" key="8">
    <source>
        <dbReference type="Pfam" id="PF14693"/>
    </source>
</evidence>
<accession>A0A0P1LFP9</accession>
<dbReference type="GO" id="GO:0003735">
    <property type="term" value="F:structural constituent of ribosome"/>
    <property type="evidence" value="ECO:0007669"/>
    <property type="project" value="InterPro"/>
</dbReference>
<accession>A0A0P1MMI3</accession>
<feature type="region of interest" description="Disordered" evidence="6">
    <location>
        <begin position="186"/>
        <end position="208"/>
    </location>
</feature>
<accession>A0A0P1P6H7</accession>
<comment type="similarity">
    <text evidence="5">Belongs to the bacterial ribosomal protein bL25 family. CTC subfamily.</text>
</comment>
<accession>A0A0N7MUE3</accession>